<comment type="caution">
    <text evidence="1">The sequence shown here is derived from an EMBL/GenBank/DDBJ whole genome shotgun (WGS) entry which is preliminary data.</text>
</comment>
<dbReference type="AlphaFoldDB" id="A0A8S9ITW9"/>
<reference evidence="1" key="1">
    <citation type="submission" date="2019-12" db="EMBL/GenBank/DDBJ databases">
        <title>Genome sequencing and annotation of Brassica cretica.</title>
        <authorList>
            <person name="Studholme D.J."/>
            <person name="Sarris P.F."/>
        </authorList>
    </citation>
    <scope>NUCLEOTIDE SEQUENCE</scope>
    <source>
        <strain evidence="1">PFS-102/07</strain>
        <tissue evidence="1">Leaf</tissue>
    </source>
</reference>
<evidence type="ECO:0000313" key="1">
    <source>
        <dbReference type="EMBL" id="KAF2572882.1"/>
    </source>
</evidence>
<dbReference type="EMBL" id="QGKY02001015">
    <property type="protein sequence ID" value="KAF2572882.1"/>
    <property type="molecule type" value="Genomic_DNA"/>
</dbReference>
<protein>
    <recommendedName>
        <fullName evidence="2">CCHC-type domain-containing protein</fullName>
    </recommendedName>
</protein>
<name>A0A8S9ITW9_BRACR</name>
<organism evidence="1">
    <name type="scientific">Brassica cretica</name>
    <name type="common">Mustard</name>
    <dbReference type="NCBI Taxonomy" id="69181"/>
    <lineage>
        <taxon>Eukaryota</taxon>
        <taxon>Viridiplantae</taxon>
        <taxon>Streptophyta</taxon>
        <taxon>Embryophyta</taxon>
        <taxon>Tracheophyta</taxon>
        <taxon>Spermatophyta</taxon>
        <taxon>Magnoliopsida</taxon>
        <taxon>eudicotyledons</taxon>
        <taxon>Gunneridae</taxon>
        <taxon>Pentapetalae</taxon>
        <taxon>rosids</taxon>
        <taxon>malvids</taxon>
        <taxon>Brassicales</taxon>
        <taxon>Brassicaceae</taxon>
        <taxon>Brassiceae</taxon>
        <taxon>Brassica</taxon>
    </lineage>
</organism>
<accession>A0A8S9ITW9</accession>
<evidence type="ECO:0008006" key="2">
    <source>
        <dbReference type="Google" id="ProtNLM"/>
    </source>
</evidence>
<gene>
    <name evidence="1" type="ORF">F2Q70_00004880</name>
</gene>
<sequence>MSRCMVGEKLLIRRLSKVIVCKWRLEKEREYLVEDKVLTYSVTYLGEVLGDVPSETWRLKPRLRGSLAQGCDCDCSKGCYCDCAKGCDSAATRAATVTTARGVTATRKTLEVQSAPRRACVPVCHHCGVRGHIRPKCFKLLREKHQMKQTYGMRFPNPACYCEAKGHVRRCGLNSGHRANHGGIRLMDTWSGRSGHYGDGGMSFYTRMAIIFILVFDHDVTQRGRLKMLLHA</sequence>
<proteinExistence type="predicted"/>